<evidence type="ECO:0000313" key="2">
    <source>
        <dbReference type="Proteomes" id="UP001732700"/>
    </source>
</evidence>
<reference evidence="1" key="1">
    <citation type="submission" date="2021-05" db="EMBL/GenBank/DDBJ databases">
        <authorList>
            <person name="Scholz U."/>
            <person name="Mascher M."/>
            <person name="Fiebig A."/>
        </authorList>
    </citation>
    <scope>NUCLEOTIDE SEQUENCE [LARGE SCALE GENOMIC DNA]</scope>
</reference>
<evidence type="ECO:0000313" key="1">
    <source>
        <dbReference type="EnsemblPlants" id="AVESA.00010b.r2.1DG0123240.1.CDS"/>
    </source>
</evidence>
<name>A0ACD5TT01_AVESA</name>
<reference evidence="1" key="2">
    <citation type="submission" date="2025-09" db="UniProtKB">
        <authorList>
            <consortium name="EnsemblPlants"/>
        </authorList>
    </citation>
    <scope>IDENTIFICATION</scope>
</reference>
<dbReference type="EnsemblPlants" id="AVESA.00010b.r2.1DG0123240.1">
    <property type="protein sequence ID" value="AVESA.00010b.r2.1DG0123240.1.CDS"/>
    <property type="gene ID" value="AVESA.00010b.r2.1DG0123240"/>
</dbReference>
<proteinExistence type="predicted"/>
<accession>A0ACD5TT01</accession>
<keyword evidence="2" id="KW-1185">Reference proteome</keyword>
<dbReference type="Proteomes" id="UP001732700">
    <property type="component" value="Chromosome 1D"/>
</dbReference>
<protein>
    <submittedName>
        <fullName evidence="1">Uncharacterized protein</fullName>
    </submittedName>
</protein>
<sequence>MACRFVSARGGVDMRLIPLLLLLLLLAASLAMVTRAAWVGDYASDHMCGRTFVEEHCDPADTTANHACSDACHYNGCGGGRCVYLGSGGVGSARGCHCLP</sequence>
<organism evidence="1 2">
    <name type="scientific">Avena sativa</name>
    <name type="common">Oat</name>
    <dbReference type="NCBI Taxonomy" id="4498"/>
    <lineage>
        <taxon>Eukaryota</taxon>
        <taxon>Viridiplantae</taxon>
        <taxon>Streptophyta</taxon>
        <taxon>Embryophyta</taxon>
        <taxon>Tracheophyta</taxon>
        <taxon>Spermatophyta</taxon>
        <taxon>Magnoliopsida</taxon>
        <taxon>Liliopsida</taxon>
        <taxon>Poales</taxon>
        <taxon>Poaceae</taxon>
        <taxon>BOP clade</taxon>
        <taxon>Pooideae</taxon>
        <taxon>Poodae</taxon>
        <taxon>Poeae</taxon>
        <taxon>Poeae Chloroplast Group 1 (Aveneae type)</taxon>
        <taxon>Aveninae</taxon>
        <taxon>Avena</taxon>
    </lineage>
</organism>